<sequence length="672" mass="73951">MDALPSYSAIIVTFRRDESLAQVLDALRSQTHPPRLTVVADNDPDESARNLIEREQATWPGRLLYSPVGENLGPAGGWAHATSVARSRREDRGEWVLVLDDDDPLESPHLMERLTETAKRLEASVGALGLRGARWDARRARLVREQPPEGTTAPVHYLASGGAPLYSWAAIDEVGFFKPDLFFGFEDLDQGFRLRAAGWTVRVCPLPSLQQVADTAGTRSAWREYYKTRALIWILWNRRGVYATLLTLLRSVVLGGTRHAVADRRPDLARARLMGAWDGLRGRLGVRRYSPQTNPPKGVPAGNPDTAKMRLLFVSGVDAGGARRSTLELARRLQRAGHEVAVVLGSGAPPKDSLYGLALRGAIKLRERTGWGGVRTFLRPAGWLGTAASTEGSVTLWRHPTPENIVRRALRSFAADVVVANSLPREQMRWLVDDVHDAGIPVVLYMREDHSASHLTVSQLPFDAVLANSRHLTRQAREAGYAASFVPSIVDVDTAQVDSTRRSAVLVNPVSENRPEILRELASRRPDITCVYQESWPLAPADLAAIDEWCRNLPNLTLRRRSKRPADIYVDARLIVAPYPGGRPRTVLEAQSNGIPVVGFDQPALAEAIGPGGVLVPEGATDIEWSNVIETIWDDPASYGALCAQARAHASRPEVDPTSITDRFLRCVEGVR</sequence>
<evidence type="ECO:0000256" key="1">
    <source>
        <dbReference type="ARBA" id="ARBA00004776"/>
    </source>
</evidence>
<dbReference type="GO" id="GO:0016757">
    <property type="term" value="F:glycosyltransferase activity"/>
    <property type="evidence" value="ECO:0007669"/>
    <property type="project" value="UniProtKB-KW"/>
</dbReference>
<comment type="pathway">
    <text evidence="1">Cell wall biogenesis; cell wall polysaccharide biosynthesis.</text>
</comment>
<organism evidence="5 6">
    <name type="scientific">Propioniciclava sinopodophylli</name>
    <dbReference type="NCBI Taxonomy" id="1837344"/>
    <lineage>
        <taxon>Bacteria</taxon>
        <taxon>Bacillati</taxon>
        <taxon>Actinomycetota</taxon>
        <taxon>Actinomycetes</taxon>
        <taxon>Propionibacteriales</taxon>
        <taxon>Propionibacteriaceae</taxon>
        <taxon>Propioniciclava</taxon>
    </lineage>
</organism>
<dbReference type="SUPFAM" id="SSF53448">
    <property type="entry name" value="Nucleotide-diphospho-sugar transferases"/>
    <property type="match status" value="1"/>
</dbReference>
<dbReference type="Proteomes" id="UP000292373">
    <property type="component" value="Unassembled WGS sequence"/>
</dbReference>
<dbReference type="InterPro" id="IPR029044">
    <property type="entry name" value="Nucleotide-diphossugar_trans"/>
</dbReference>
<dbReference type="RefSeq" id="WP_131169516.1">
    <property type="nucleotide sequence ID" value="NZ_SDMQ01000014.1"/>
</dbReference>
<dbReference type="Gene3D" id="3.90.550.10">
    <property type="entry name" value="Spore Coat Polysaccharide Biosynthesis Protein SpsA, Chain A"/>
    <property type="match status" value="1"/>
</dbReference>
<gene>
    <name evidence="5" type="ORF">ET989_12600</name>
</gene>
<dbReference type="OrthoDB" id="4824484at2"/>
<keyword evidence="6" id="KW-1185">Reference proteome</keyword>
<evidence type="ECO:0000256" key="4">
    <source>
        <dbReference type="ARBA" id="ARBA00022679"/>
    </source>
</evidence>
<protein>
    <submittedName>
        <fullName evidence="5">Glycosyltransferase</fullName>
    </submittedName>
</protein>
<keyword evidence="4 5" id="KW-0808">Transferase</keyword>
<dbReference type="SUPFAM" id="SSF53756">
    <property type="entry name" value="UDP-Glycosyltransferase/glycogen phosphorylase"/>
    <property type="match status" value="1"/>
</dbReference>
<comment type="caution">
    <text evidence="5">The sequence shown here is derived from an EMBL/GenBank/DDBJ whole genome shotgun (WGS) entry which is preliminary data.</text>
</comment>
<evidence type="ECO:0000256" key="3">
    <source>
        <dbReference type="ARBA" id="ARBA00022676"/>
    </source>
</evidence>
<dbReference type="EMBL" id="SDMQ01000014">
    <property type="protein sequence ID" value="TBT83129.1"/>
    <property type="molecule type" value="Genomic_DNA"/>
</dbReference>
<dbReference type="PANTHER" id="PTHR43179:SF12">
    <property type="entry name" value="GALACTOFURANOSYLTRANSFERASE GLFT2"/>
    <property type="match status" value="1"/>
</dbReference>
<name>A0A4Q9KBF5_9ACTN</name>
<evidence type="ECO:0000313" key="6">
    <source>
        <dbReference type="Proteomes" id="UP000292373"/>
    </source>
</evidence>
<dbReference type="Gene3D" id="3.40.50.2000">
    <property type="entry name" value="Glycogen Phosphorylase B"/>
    <property type="match status" value="2"/>
</dbReference>
<keyword evidence="3" id="KW-0328">Glycosyltransferase</keyword>
<reference evidence="5 6" key="1">
    <citation type="submission" date="2019-01" db="EMBL/GenBank/DDBJ databases">
        <title>Lactibacter flavus gen. nov., sp. nov., a novel bacterium of the family Propionibacteriaceae isolated from raw milk and dairy products.</title>
        <authorList>
            <person name="Huptas C."/>
            <person name="Wenning M."/>
            <person name="Breitenwieser F."/>
            <person name="Doll E."/>
            <person name="Von Neubeck M."/>
            <person name="Busse H.-J."/>
            <person name="Scherer S."/>
        </authorList>
    </citation>
    <scope>NUCLEOTIDE SEQUENCE [LARGE SCALE GENOMIC DNA]</scope>
    <source>
        <strain evidence="5 6">KCTC 33808</strain>
    </source>
</reference>
<evidence type="ECO:0000256" key="2">
    <source>
        <dbReference type="ARBA" id="ARBA00006739"/>
    </source>
</evidence>
<accession>A0A4Q9KBF5</accession>
<dbReference type="Pfam" id="PF13692">
    <property type="entry name" value="Glyco_trans_1_4"/>
    <property type="match status" value="1"/>
</dbReference>
<proteinExistence type="inferred from homology"/>
<dbReference type="AlphaFoldDB" id="A0A4Q9KBF5"/>
<dbReference type="Pfam" id="PF13641">
    <property type="entry name" value="Glyco_tranf_2_3"/>
    <property type="match status" value="1"/>
</dbReference>
<evidence type="ECO:0000313" key="5">
    <source>
        <dbReference type="EMBL" id="TBT83129.1"/>
    </source>
</evidence>
<comment type="similarity">
    <text evidence="2">Belongs to the glycosyltransferase 2 family.</text>
</comment>
<dbReference type="PANTHER" id="PTHR43179">
    <property type="entry name" value="RHAMNOSYLTRANSFERASE WBBL"/>
    <property type="match status" value="1"/>
</dbReference>